<protein>
    <submittedName>
        <fullName evidence="4">Fic protein</fullName>
    </submittedName>
</protein>
<dbReference type="InterPro" id="IPR026287">
    <property type="entry name" value="SoFic-like"/>
</dbReference>
<organism evidence="4 5">
    <name type="scientific">Symbiodinium necroappetens</name>
    <dbReference type="NCBI Taxonomy" id="1628268"/>
    <lineage>
        <taxon>Eukaryota</taxon>
        <taxon>Sar</taxon>
        <taxon>Alveolata</taxon>
        <taxon>Dinophyceae</taxon>
        <taxon>Suessiales</taxon>
        <taxon>Symbiodiniaceae</taxon>
        <taxon>Symbiodinium</taxon>
    </lineage>
</organism>
<dbReference type="Proteomes" id="UP000601435">
    <property type="component" value="Unassembled WGS sequence"/>
</dbReference>
<name>A0A812K401_9DINO</name>
<evidence type="ECO:0000256" key="1">
    <source>
        <dbReference type="PIRSR" id="PIRSR640198-1"/>
    </source>
</evidence>
<evidence type="ECO:0000259" key="3">
    <source>
        <dbReference type="PROSITE" id="PS51459"/>
    </source>
</evidence>
<keyword evidence="5" id="KW-1185">Reference proteome</keyword>
<proteinExistence type="predicted"/>
<dbReference type="Pfam" id="PF02661">
    <property type="entry name" value="Fic"/>
    <property type="match status" value="1"/>
</dbReference>
<evidence type="ECO:0000313" key="5">
    <source>
        <dbReference type="Proteomes" id="UP000601435"/>
    </source>
</evidence>
<evidence type="ECO:0000256" key="2">
    <source>
        <dbReference type="PIRSR" id="PIRSR640198-2"/>
    </source>
</evidence>
<evidence type="ECO:0000313" key="4">
    <source>
        <dbReference type="EMBL" id="CAE7216858.1"/>
    </source>
</evidence>
<dbReference type="PIRSF" id="PIRSF038925">
    <property type="entry name" value="AMP-prot_trans"/>
    <property type="match status" value="1"/>
</dbReference>
<dbReference type="Pfam" id="PF13784">
    <property type="entry name" value="Fic_N"/>
    <property type="match status" value="1"/>
</dbReference>
<dbReference type="Gene3D" id="1.10.3290.10">
    <property type="entry name" value="Fido-like domain"/>
    <property type="match status" value="1"/>
</dbReference>
<dbReference type="PROSITE" id="PS51459">
    <property type="entry name" value="FIDO"/>
    <property type="match status" value="1"/>
</dbReference>
<dbReference type="OrthoDB" id="439046at2759"/>
<feature type="active site" evidence="1">
    <location>
        <position position="218"/>
    </location>
</feature>
<reference evidence="4" key="1">
    <citation type="submission" date="2021-02" db="EMBL/GenBank/DDBJ databases">
        <authorList>
            <person name="Dougan E. K."/>
            <person name="Rhodes N."/>
            <person name="Thang M."/>
            <person name="Chan C."/>
        </authorList>
    </citation>
    <scope>NUCLEOTIDE SEQUENCE</scope>
</reference>
<dbReference type="AlphaFoldDB" id="A0A812K401"/>
<dbReference type="SUPFAM" id="SSF140931">
    <property type="entry name" value="Fic-like"/>
    <property type="match status" value="1"/>
</dbReference>
<keyword evidence="2" id="KW-0547">Nucleotide-binding</keyword>
<dbReference type="GO" id="GO:0005524">
    <property type="term" value="F:ATP binding"/>
    <property type="evidence" value="ECO:0007669"/>
    <property type="project" value="UniProtKB-KW"/>
</dbReference>
<dbReference type="PANTHER" id="PTHR13504">
    <property type="entry name" value="FIDO DOMAIN-CONTAINING PROTEIN DDB_G0283145"/>
    <property type="match status" value="1"/>
</dbReference>
<feature type="binding site" evidence="2">
    <location>
        <begin position="222"/>
        <end position="229"/>
    </location>
    <ligand>
        <name>ATP</name>
        <dbReference type="ChEBI" id="CHEBI:30616"/>
    </ligand>
</feature>
<dbReference type="PANTHER" id="PTHR13504:SF38">
    <property type="entry name" value="FIDO DOMAIN-CONTAINING PROTEIN"/>
    <property type="match status" value="1"/>
</dbReference>
<feature type="domain" description="Fido" evidence="3">
    <location>
        <begin position="136"/>
        <end position="282"/>
    </location>
</feature>
<dbReference type="InterPro" id="IPR025758">
    <property type="entry name" value="Fic/DOC_N"/>
</dbReference>
<dbReference type="InterPro" id="IPR040198">
    <property type="entry name" value="Fido_containing"/>
</dbReference>
<comment type="caution">
    <text evidence="4">The sequence shown here is derived from an EMBL/GenBank/DDBJ whole genome shotgun (WGS) entry which is preliminary data.</text>
</comment>
<accession>A0A812K401</accession>
<dbReference type="InterPro" id="IPR003812">
    <property type="entry name" value="Fido"/>
</dbReference>
<keyword evidence="2" id="KW-0067">ATP-binding</keyword>
<dbReference type="EMBL" id="CAJNJA010006875">
    <property type="protein sequence ID" value="CAE7216858.1"/>
    <property type="molecule type" value="Genomic_DNA"/>
</dbReference>
<sequence length="387" mass="42904">MDTSIFTDDAPGRLVPIQDGDVAFVPSPLPPEGFRLTELHKDLLAEAREVVGELRGVTGSSLLPNPGVLLRAFQREESLRSSSIEGKFVTAEDLLRFELKEVRGIGAGGESNDRREVHNAEAALRHGTEHLESRGFDDWLVRALHQTLLEKVRGEDKSPGRYREGQVFIGSDGRFIPPPAYLVTQCMEEFFAYCHAEEPGAHPIVRAAMLHYQFEAIHPFRDGNGRVGRLLLALMLGRWCGLGKPWLYLSEYFERYKDEYISGLFGVSSRNDWGTWVAFCLRAVATQGRRTIRQCNALLRLRSEWGDAVRDAGLHVRNLAIVDHLLGTPAIDTAAAVGVTGVGSPNTARADLERLAGLGILTPAGDARRVVYYAPRVIDIVHRPGEF</sequence>
<gene>
    <name evidence="4" type="primary">fic</name>
    <name evidence="4" type="ORF">SNEC2469_LOCUS2548</name>
</gene>
<dbReference type="InterPro" id="IPR036597">
    <property type="entry name" value="Fido-like_dom_sf"/>
</dbReference>